<comment type="caution">
    <text evidence="7">The sequence shown here is derived from an EMBL/GenBank/DDBJ whole genome shotgun (WGS) entry which is preliminary data.</text>
</comment>
<feature type="repeat" description="ANK" evidence="3">
    <location>
        <begin position="629"/>
        <end position="661"/>
    </location>
</feature>
<gene>
    <name evidence="7" type="ORF">CEP51_010376</name>
</gene>
<feature type="repeat" description="ANK" evidence="3">
    <location>
        <begin position="731"/>
        <end position="763"/>
    </location>
</feature>
<feature type="region of interest" description="Disordered" evidence="4">
    <location>
        <begin position="361"/>
        <end position="391"/>
    </location>
</feature>
<protein>
    <submittedName>
        <fullName evidence="7">Uncharacterized protein</fullName>
    </submittedName>
</protein>
<dbReference type="PROSITE" id="PS50297">
    <property type="entry name" value="ANK_REP_REGION"/>
    <property type="match status" value="10"/>
</dbReference>
<keyword evidence="8" id="KW-1185">Reference proteome</keyword>
<dbReference type="InterPro" id="IPR036770">
    <property type="entry name" value="Ankyrin_rpt-contain_sf"/>
</dbReference>
<dbReference type="PANTHER" id="PTHR24198">
    <property type="entry name" value="ANKYRIN REPEAT AND PROTEIN KINASE DOMAIN-CONTAINING PROTEIN"/>
    <property type="match status" value="1"/>
</dbReference>
<evidence type="ECO:0000256" key="4">
    <source>
        <dbReference type="SAM" id="MobiDB-lite"/>
    </source>
</evidence>
<feature type="repeat" description="ANK" evidence="3">
    <location>
        <begin position="832"/>
        <end position="864"/>
    </location>
</feature>
<evidence type="ECO:0000259" key="5">
    <source>
        <dbReference type="Pfam" id="PF06985"/>
    </source>
</evidence>
<evidence type="ECO:0000256" key="2">
    <source>
        <dbReference type="ARBA" id="ARBA00023043"/>
    </source>
</evidence>
<dbReference type="InterPro" id="IPR058525">
    <property type="entry name" value="DUF8212"/>
</dbReference>
<feature type="repeat" description="ANK" evidence="3">
    <location>
        <begin position="798"/>
        <end position="830"/>
    </location>
</feature>
<feature type="repeat" description="ANK" evidence="3">
    <location>
        <begin position="663"/>
        <end position="695"/>
    </location>
</feature>
<evidence type="ECO:0000256" key="3">
    <source>
        <dbReference type="PROSITE-ProRule" id="PRU00023"/>
    </source>
</evidence>
<dbReference type="PANTHER" id="PTHR24198:SF165">
    <property type="entry name" value="ANKYRIN REPEAT-CONTAINING PROTEIN-RELATED"/>
    <property type="match status" value="1"/>
</dbReference>
<evidence type="ECO:0000313" key="7">
    <source>
        <dbReference type="EMBL" id="RSL75974.1"/>
    </source>
</evidence>
<dbReference type="PROSITE" id="PS50088">
    <property type="entry name" value="ANK_REPEAT"/>
    <property type="match status" value="11"/>
</dbReference>
<feature type="repeat" description="ANK" evidence="3">
    <location>
        <begin position="492"/>
        <end position="524"/>
    </location>
</feature>
<dbReference type="Proteomes" id="UP000287972">
    <property type="component" value="Unassembled WGS sequence"/>
</dbReference>
<feature type="repeat" description="ANK" evidence="3">
    <location>
        <begin position="765"/>
        <end position="797"/>
    </location>
</feature>
<reference evidence="7 8" key="1">
    <citation type="submission" date="2017-06" db="EMBL/GenBank/DDBJ databases">
        <title>Comparative genomic analysis of Ambrosia Fusariam Clade fungi.</title>
        <authorList>
            <person name="Stajich J.E."/>
            <person name="Carrillo J."/>
            <person name="Kijimoto T."/>
            <person name="Eskalen A."/>
            <person name="O'Donnell K."/>
            <person name="Kasson M."/>
        </authorList>
    </citation>
    <scope>NUCLEOTIDE SEQUENCE [LARGE SCALE GENOMIC DNA]</scope>
    <source>
        <strain evidence="7 8">NRRL62606</strain>
    </source>
</reference>
<keyword evidence="2 3" id="KW-0040">ANK repeat</keyword>
<feature type="repeat" description="ANK" evidence="3">
    <location>
        <begin position="865"/>
        <end position="892"/>
    </location>
</feature>
<evidence type="ECO:0000256" key="1">
    <source>
        <dbReference type="ARBA" id="ARBA00022737"/>
    </source>
</evidence>
<feature type="domain" description="DUF8212" evidence="6">
    <location>
        <begin position="216"/>
        <end position="249"/>
    </location>
</feature>
<evidence type="ECO:0000259" key="6">
    <source>
        <dbReference type="Pfam" id="PF26640"/>
    </source>
</evidence>
<feature type="repeat" description="ANK" evidence="3">
    <location>
        <begin position="595"/>
        <end position="627"/>
    </location>
</feature>
<dbReference type="PRINTS" id="PR01415">
    <property type="entry name" value="ANKYRIN"/>
</dbReference>
<feature type="repeat" description="ANK" evidence="3">
    <location>
        <begin position="697"/>
        <end position="729"/>
    </location>
</feature>
<sequence length="912" mass="102258">MRLLNTGILEVEEFGDDQVPPYAILSHTWGDEEVTLQDIGGIRASNKKGYEKIKSCCSLARAHGYNYVWIDTCCIDKTSSAELSEAINSMYRWYEEADVCYCYLSDVPSKTNFSGSRWFTRGWTLQELIAPSTLIFLDEEWKQLGTGAGLRQEISDCTGIPIGILSGDDDLETFSIAQRMSWAGKRRTSRIEDGAYCLLGIFGINMPLIYGERETAFIRLQEEIMRISDDHSLFAWKSTDNRGGLLATSPAAFISSNNIVQFNPFDTFSNPVTVSSRGVHLELRFIGTGPRGLGLAILHCKERGGDEKPIAIYLRDIALTMDRFERVRSEEFERLDLRTFRPSRFPMRRMCIQKGRLTRRRKTGGGEKCDGIAANASPEGMGAHLGGEQESQPGEALLQAAERGLDDHVWLMLTQSDVEAALSHQDWWAALMGAVRGGHEVVVKILLARSNIKIDLEHEEGTLLWWAARMGHEAVVKALLKSGIDADSGGRVRRRPLAEAAGEGHEAVVRLLIDRGANIDAKDKSGCTPLLWAAEEGHKAVAQLLLDGGADIRVWENDHSGLFYRLDDSLLPPYYEGYETIVRLVLDMESGDDDWGRMTLQWAAKEGYEAIIRLLLDRGISIESRDDKQGRTPLQWAVKEGREDIIRLLLDRGANIESRDDKQGQTPLQWAAEEGHEAVVRLLLDRGASIESSDDNWGRTPLQWAAKEGHEAVVWLLLDRGASIESRDNNWGQTPLQWAAEEGHEAVVRLLLDRGASIESRDNNWGRTPLQWAAEEEHEAVVWLLLDRGANMESRDTDGFTPLIWAILRGCEAVVLLLLKGGANIESKDYYWERSPLSWAAKEEDEGIMRLLLDWGANMESKDRHGLTPLSWAAEKGHIAIVWLLLERGASLPPMVDSRAYLIGSRQRRIAW</sequence>
<dbReference type="SUPFAM" id="SSF48403">
    <property type="entry name" value="Ankyrin repeat"/>
    <property type="match status" value="2"/>
</dbReference>
<dbReference type="InterPro" id="IPR002110">
    <property type="entry name" value="Ankyrin_rpt"/>
</dbReference>
<feature type="repeat" description="ANK" evidence="3">
    <location>
        <begin position="525"/>
        <end position="557"/>
    </location>
</feature>
<dbReference type="AlphaFoldDB" id="A0A428REM9"/>
<organism evidence="7 8">
    <name type="scientific">Fusarium floridanum</name>
    <dbReference type="NCBI Taxonomy" id="1325733"/>
    <lineage>
        <taxon>Eukaryota</taxon>
        <taxon>Fungi</taxon>
        <taxon>Dikarya</taxon>
        <taxon>Ascomycota</taxon>
        <taxon>Pezizomycotina</taxon>
        <taxon>Sordariomycetes</taxon>
        <taxon>Hypocreomycetidae</taxon>
        <taxon>Hypocreales</taxon>
        <taxon>Nectriaceae</taxon>
        <taxon>Fusarium</taxon>
        <taxon>Fusarium solani species complex</taxon>
    </lineage>
</organism>
<keyword evidence="1" id="KW-0677">Repeat</keyword>
<name>A0A428REM9_9HYPO</name>
<evidence type="ECO:0000313" key="8">
    <source>
        <dbReference type="Proteomes" id="UP000287972"/>
    </source>
</evidence>
<dbReference type="Pfam" id="PF12796">
    <property type="entry name" value="Ank_2"/>
    <property type="match status" value="6"/>
</dbReference>
<dbReference type="InterPro" id="IPR010730">
    <property type="entry name" value="HET"/>
</dbReference>
<dbReference type="Pfam" id="PF06985">
    <property type="entry name" value="HET"/>
    <property type="match status" value="1"/>
</dbReference>
<dbReference type="Gene3D" id="1.25.40.20">
    <property type="entry name" value="Ankyrin repeat-containing domain"/>
    <property type="match status" value="5"/>
</dbReference>
<proteinExistence type="predicted"/>
<dbReference type="Pfam" id="PF26640">
    <property type="entry name" value="DUF8212"/>
    <property type="match status" value="1"/>
</dbReference>
<accession>A0A428REM9</accession>
<dbReference type="SMART" id="SM00248">
    <property type="entry name" value="ANK"/>
    <property type="match status" value="13"/>
</dbReference>
<feature type="domain" description="Heterokaryon incompatibility" evidence="5">
    <location>
        <begin position="22"/>
        <end position="107"/>
    </location>
</feature>
<dbReference type="EMBL" id="NKCL01000320">
    <property type="protein sequence ID" value="RSL75974.1"/>
    <property type="molecule type" value="Genomic_DNA"/>
</dbReference>
<dbReference type="Pfam" id="PF00023">
    <property type="entry name" value="Ank"/>
    <property type="match status" value="1"/>
</dbReference>